<gene>
    <name evidence="3" type="ORF">METZ01_LOCUS378111</name>
</gene>
<dbReference type="AlphaFoldDB" id="A0A382TUF9"/>
<dbReference type="Pfam" id="PF11760">
    <property type="entry name" value="CbiG_N"/>
    <property type="match status" value="1"/>
</dbReference>
<dbReference type="SUPFAM" id="SSF159672">
    <property type="entry name" value="CbiG N-terminal domain-like"/>
    <property type="match status" value="1"/>
</dbReference>
<dbReference type="Pfam" id="PF01890">
    <property type="entry name" value="CbiG_C"/>
    <property type="match status" value="1"/>
</dbReference>
<evidence type="ECO:0000259" key="2">
    <source>
        <dbReference type="Pfam" id="PF11760"/>
    </source>
</evidence>
<dbReference type="InterPro" id="IPR052553">
    <property type="entry name" value="CbiG_hydrolase"/>
</dbReference>
<feature type="domain" description="Cobalamin synthesis G N-terminal" evidence="2">
    <location>
        <begin position="1"/>
        <end position="69"/>
    </location>
</feature>
<dbReference type="PANTHER" id="PTHR37477:SF1">
    <property type="entry name" value="COBALT-PRECORRIN-5A HYDROLASE"/>
    <property type="match status" value="1"/>
</dbReference>
<dbReference type="InterPro" id="IPR036518">
    <property type="entry name" value="CobE/GbiG_C_sf"/>
</dbReference>
<dbReference type="Gene3D" id="3.30.420.180">
    <property type="entry name" value="CobE/GbiG C-terminal domain"/>
    <property type="match status" value="1"/>
</dbReference>
<dbReference type="EMBL" id="UINC01138981">
    <property type="protein sequence ID" value="SVD25257.1"/>
    <property type="molecule type" value="Genomic_DNA"/>
</dbReference>
<dbReference type="InterPro" id="IPR021744">
    <property type="entry name" value="CbiG_N"/>
</dbReference>
<feature type="non-terminal residue" evidence="3">
    <location>
        <position position="298"/>
    </location>
</feature>
<proteinExistence type="predicted"/>
<organism evidence="3">
    <name type="scientific">marine metagenome</name>
    <dbReference type="NCBI Taxonomy" id="408172"/>
    <lineage>
        <taxon>unclassified sequences</taxon>
        <taxon>metagenomes</taxon>
        <taxon>ecological metagenomes</taxon>
    </lineage>
</organism>
<protein>
    <recommendedName>
        <fullName evidence="4">CobE/GbiG C-terminal domain-containing protein</fullName>
    </recommendedName>
</protein>
<reference evidence="3" key="1">
    <citation type="submission" date="2018-05" db="EMBL/GenBank/DDBJ databases">
        <authorList>
            <person name="Lanie J.A."/>
            <person name="Ng W.-L."/>
            <person name="Kazmierczak K.M."/>
            <person name="Andrzejewski T.M."/>
            <person name="Davidsen T.M."/>
            <person name="Wayne K.J."/>
            <person name="Tettelin H."/>
            <person name="Glass J.I."/>
            <person name="Rusch D."/>
            <person name="Podicherti R."/>
            <person name="Tsui H.-C.T."/>
            <person name="Winkler M.E."/>
        </authorList>
    </citation>
    <scope>NUCLEOTIDE SEQUENCE</scope>
</reference>
<name>A0A382TUF9_9ZZZZ</name>
<evidence type="ECO:0008006" key="4">
    <source>
        <dbReference type="Google" id="ProtNLM"/>
    </source>
</evidence>
<feature type="domain" description="CobE/GbiG C-terminal" evidence="1">
    <location>
        <begin position="167"/>
        <end position="285"/>
    </location>
</feature>
<feature type="non-terminal residue" evidence="3">
    <location>
        <position position="1"/>
    </location>
</feature>
<dbReference type="SUPFAM" id="SSF159664">
    <property type="entry name" value="CobE/GbiG C-terminal domain-like"/>
    <property type="match status" value="1"/>
</dbReference>
<dbReference type="GO" id="GO:0009236">
    <property type="term" value="P:cobalamin biosynthetic process"/>
    <property type="evidence" value="ECO:0007669"/>
    <property type="project" value="InterPro"/>
</dbReference>
<dbReference type="InterPro" id="IPR002750">
    <property type="entry name" value="CobE/GbiG_C"/>
</dbReference>
<sequence length="298" mass="31355">IVGVCASAVLIRGVAGCLKNKLNEPPLIAVAEDGSTVVPLLGGHHGANDLAIKIAKFLDISPAITTAGDLRFGIALDEPPEGFVLTNPEDVKHFTAELLSGECVSLSSEDKPATTDYMPGFYKWLQDSRLPFSEKAKLRISLATKPIPGNADHLVFQIVPEIPAKNIVVGVGCERGTDPEELNTLVWNTLQENDISPERVAVVVSLDLKADEPAVHAVAEYLSGKSGVLCTARFFDADTLEAQTSKLKNPSEIVFEEVGCHGVAEGAALAAAGDTGVLLVPKVKSSGRSGPARISRSG</sequence>
<accession>A0A382TUF9</accession>
<dbReference type="Gene3D" id="3.40.50.11220">
    <property type="match status" value="1"/>
</dbReference>
<evidence type="ECO:0000313" key="3">
    <source>
        <dbReference type="EMBL" id="SVD25257.1"/>
    </source>
</evidence>
<dbReference type="PANTHER" id="PTHR37477">
    <property type="entry name" value="COBALT-PRECORRIN-5A HYDROLASE"/>
    <property type="match status" value="1"/>
</dbReference>
<dbReference type="InterPro" id="IPR038029">
    <property type="entry name" value="GbiG_N_sf"/>
</dbReference>
<evidence type="ECO:0000259" key="1">
    <source>
        <dbReference type="Pfam" id="PF01890"/>
    </source>
</evidence>